<reference evidence="1 2" key="1">
    <citation type="submission" date="2017-08" db="EMBL/GenBank/DDBJ databases">
        <title>Halovibrio sewagensis sp. nov., isolated from wastewater of high salinity.</title>
        <authorList>
            <person name="Dong X."/>
            <person name="Zhang G."/>
        </authorList>
    </citation>
    <scope>NUCLEOTIDE SEQUENCE [LARGE SCALE GENOMIC DNA]</scope>
    <source>
        <strain evidence="1 2">YL5-2</strain>
    </source>
</reference>
<dbReference type="Pfam" id="PF14085">
    <property type="entry name" value="DUF4265"/>
    <property type="match status" value="1"/>
</dbReference>
<evidence type="ECO:0000313" key="2">
    <source>
        <dbReference type="Proteomes" id="UP000218896"/>
    </source>
</evidence>
<evidence type="ECO:0000313" key="1">
    <source>
        <dbReference type="EMBL" id="PAU75819.1"/>
    </source>
</evidence>
<name>A0A2A2ETW0_9GAMM</name>
<dbReference type="Proteomes" id="UP000218896">
    <property type="component" value="Unassembled WGS sequence"/>
</dbReference>
<organism evidence="1 2">
    <name type="scientific">Halovibrio salipaludis</name>
    <dbReference type="NCBI Taxonomy" id="2032626"/>
    <lineage>
        <taxon>Bacteria</taxon>
        <taxon>Pseudomonadati</taxon>
        <taxon>Pseudomonadota</taxon>
        <taxon>Gammaproteobacteria</taxon>
        <taxon>Oceanospirillales</taxon>
        <taxon>Halomonadaceae</taxon>
        <taxon>Halovibrio</taxon>
    </lineage>
</organism>
<accession>A0A2A2ETW0</accession>
<dbReference type="RefSeq" id="WP_095618815.1">
    <property type="nucleotide sequence ID" value="NZ_NSKD01000017.1"/>
</dbReference>
<dbReference type="EMBL" id="NSKD01000017">
    <property type="protein sequence ID" value="PAU75819.1"/>
    <property type="molecule type" value="Genomic_DNA"/>
</dbReference>
<keyword evidence="2" id="KW-1185">Reference proteome</keyword>
<dbReference type="InterPro" id="IPR025361">
    <property type="entry name" value="DUF4265"/>
</dbReference>
<sequence>MEDHVKIYFEIPSSDSEEMEIESVWAIPHGEGFKLDNIPFYAKSVSLGDVVSANEVDGCLYVDELLKPSGHSTVRLWFANEKDVQAVRAELKAMGCDSEISDQPRLVSVDIPSSVKYEKIKEYLDAGEADGKWDYQEACLGFL</sequence>
<dbReference type="AlphaFoldDB" id="A0A2A2ETW0"/>
<evidence type="ECO:0008006" key="3">
    <source>
        <dbReference type="Google" id="ProtNLM"/>
    </source>
</evidence>
<gene>
    <name evidence="1" type="ORF">CK501_16515</name>
</gene>
<dbReference type="OrthoDB" id="8617673at2"/>
<comment type="caution">
    <text evidence="1">The sequence shown here is derived from an EMBL/GenBank/DDBJ whole genome shotgun (WGS) entry which is preliminary data.</text>
</comment>
<proteinExistence type="predicted"/>
<protein>
    <recommendedName>
        <fullName evidence="3">DUF4265 domain-containing protein</fullName>
    </recommendedName>
</protein>